<proteinExistence type="predicted"/>
<reference evidence="3" key="1">
    <citation type="journal article" date="2024" name="Syst. Appl. Microbiol.">
        <title>First single-strain enrichments of Electrothrix cable bacteria, description of E. aestuarii sp. nov. and E. rattekaaiensis sp. nov., and proposal of a cable bacteria taxonomy following the rules of the SeqCode.</title>
        <authorList>
            <person name="Plum-Jensen L.E."/>
            <person name="Schramm A."/>
            <person name="Marshall I.P.G."/>
        </authorList>
    </citation>
    <scope>NUCLEOTIDE SEQUENCE</scope>
    <source>
        <strain evidence="3">Rat1</strain>
    </source>
</reference>
<dbReference type="AlphaFoldDB" id="A0AAU8LSH4"/>
<organism evidence="3">
    <name type="scientific">Candidatus Electrothrix aestuarii</name>
    <dbReference type="NCBI Taxonomy" id="3062594"/>
    <lineage>
        <taxon>Bacteria</taxon>
        <taxon>Pseudomonadati</taxon>
        <taxon>Thermodesulfobacteriota</taxon>
        <taxon>Desulfobulbia</taxon>
        <taxon>Desulfobulbales</taxon>
        <taxon>Desulfobulbaceae</taxon>
        <taxon>Candidatus Electrothrix</taxon>
    </lineage>
</organism>
<dbReference type="KEGG" id="eaj:Q3M24_16345"/>
<feature type="transmembrane region" description="Helical" evidence="1">
    <location>
        <begin position="390"/>
        <end position="408"/>
    </location>
</feature>
<accession>A0AAU8LSH4</accession>
<feature type="transmembrane region" description="Helical" evidence="1">
    <location>
        <begin position="12"/>
        <end position="32"/>
    </location>
</feature>
<protein>
    <submittedName>
        <fullName evidence="3">CHASE2 domain-containing protein</fullName>
    </submittedName>
</protein>
<evidence type="ECO:0000256" key="1">
    <source>
        <dbReference type="SAM" id="Phobius"/>
    </source>
</evidence>
<feature type="domain" description="CHASE2" evidence="2">
    <location>
        <begin position="91"/>
        <end position="301"/>
    </location>
</feature>
<keyword evidence="1" id="KW-0812">Transmembrane</keyword>
<dbReference type="Pfam" id="PF05226">
    <property type="entry name" value="CHASE2"/>
    <property type="match status" value="1"/>
</dbReference>
<keyword evidence="1" id="KW-0472">Membrane</keyword>
<dbReference type="EMBL" id="CP159373">
    <property type="protein sequence ID" value="XCN71862.1"/>
    <property type="molecule type" value="Genomic_DNA"/>
</dbReference>
<keyword evidence="1" id="KW-1133">Transmembrane helix</keyword>
<evidence type="ECO:0000259" key="2">
    <source>
        <dbReference type="Pfam" id="PF05226"/>
    </source>
</evidence>
<gene>
    <name evidence="3" type="ORF">Q3M24_16345</name>
</gene>
<feature type="transmembrane region" description="Helical" evidence="1">
    <location>
        <begin position="367"/>
        <end position="384"/>
    </location>
</feature>
<feature type="transmembrane region" description="Helical" evidence="1">
    <location>
        <begin position="307"/>
        <end position="325"/>
    </location>
</feature>
<reference evidence="3" key="2">
    <citation type="submission" date="2024-06" db="EMBL/GenBank/DDBJ databases">
        <authorList>
            <person name="Plum-Jensen L.E."/>
            <person name="Schramm A."/>
            <person name="Marshall I.P.G."/>
        </authorList>
    </citation>
    <scope>NUCLEOTIDE SEQUENCE</scope>
    <source>
        <strain evidence="3">Rat1</strain>
    </source>
</reference>
<sequence length="414" mass="48215">MKRVRDVVIKYRIYLLTIVNAFLLLIFTLSFMNCKYTPAGSEEVKFFQRILGGKRAIFSKNDFSDQFVFIDVAYSRKLIAKDSGNQDIADRALLAKFFNVIYRLNNPQKFVLCDILFDDPSSEDALLTEEMKQVNNLIIPHRLTEHDESTSKFSPPSNIHRGFVEYTAADTSGTFLKYPLIKRYEGQYYKSLPLRMYEEIHHVTFEPGIFLSEIQNKFSLNAFVVDFRIQKALPYHRLSELFIQKNGRSIYSDQDILEMIKNRIVVIGDFSGRDVHETIMGNMPGTVILVNAYLALVHGDNFVSGHFLLFLFSCYLLISYNIFCYKNFTERKTVKKTITGFNKMATWLISKVECLAKLVRTASKLKWKYVAYPFLLATLFSLFLMLFFRIHINILIFGSYLAILESVIRKKRKR</sequence>
<name>A0AAU8LSH4_9BACT</name>
<dbReference type="InterPro" id="IPR007890">
    <property type="entry name" value="CHASE2"/>
</dbReference>
<evidence type="ECO:0000313" key="3">
    <source>
        <dbReference type="EMBL" id="XCN71862.1"/>
    </source>
</evidence>